<dbReference type="PANTHER" id="PTHR18834:SF2">
    <property type="entry name" value="STEROID RECEPTOR RNA ACTIVATOR 1"/>
    <property type="match status" value="1"/>
</dbReference>
<dbReference type="PANTHER" id="PTHR18834">
    <property type="entry name" value="STEROID RECEPTOR RNA ACTIVATOR 1"/>
    <property type="match status" value="1"/>
</dbReference>
<evidence type="ECO:0000313" key="4">
    <source>
        <dbReference type="RefSeq" id="XP_022079408.1"/>
    </source>
</evidence>
<feature type="domain" description="SRA1/Sec31" evidence="2">
    <location>
        <begin position="70"/>
        <end position="215"/>
    </location>
</feature>
<organism evidence="3 4">
    <name type="scientific">Acanthaster planci</name>
    <name type="common">Crown-of-thorns starfish</name>
    <dbReference type="NCBI Taxonomy" id="133434"/>
    <lineage>
        <taxon>Eukaryota</taxon>
        <taxon>Metazoa</taxon>
        <taxon>Echinodermata</taxon>
        <taxon>Eleutherozoa</taxon>
        <taxon>Asterozoa</taxon>
        <taxon>Asteroidea</taxon>
        <taxon>Valvatacea</taxon>
        <taxon>Valvatida</taxon>
        <taxon>Acanthasteridae</taxon>
        <taxon>Acanthaster</taxon>
    </lineage>
</organism>
<proteinExistence type="predicted"/>
<gene>
    <name evidence="4" type="primary">LOC110973149</name>
</gene>
<feature type="region of interest" description="Disordered" evidence="1">
    <location>
        <begin position="216"/>
        <end position="365"/>
    </location>
</feature>
<reference evidence="4" key="1">
    <citation type="submission" date="2025-08" db="UniProtKB">
        <authorList>
            <consortium name="RefSeq"/>
        </authorList>
    </citation>
    <scope>IDENTIFICATION</scope>
</reference>
<evidence type="ECO:0000256" key="1">
    <source>
        <dbReference type="SAM" id="MobiDB-lite"/>
    </source>
</evidence>
<name>A0A8B7XF85_ACAPL</name>
<dbReference type="Pfam" id="PF07304">
    <property type="entry name" value="SRA1"/>
    <property type="match status" value="1"/>
</dbReference>
<evidence type="ECO:0000259" key="2">
    <source>
        <dbReference type="Pfam" id="PF07304"/>
    </source>
</evidence>
<feature type="region of interest" description="Disordered" evidence="1">
    <location>
        <begin position="1"/>
        <end position="111"/>
    </location>
</feature>
<dbReference type="AlphaFoldDB" id="A0A8B7XF85"/>
<dbReference type="OMA" id="NDPPMFM"/>
<dbReference type="KEGG" id="aplc:110973149"/>
<sequence length="365" mass="39804">MAARLTRPGNPERGWNDPPMFMYNKDGQKVQSSPRKNPLTQRVGMSQSYTSSIQSTGHNKPGPPPAVLPGAPPVASVPPLQLFSSPPTEENKMSPARSSEVKGEEEEQSELPGDICITTMAKLRNVLQLCQEKLKVRVAEDIKKRMDALNTAWTGGKLSVVVQQRMDKLSTALADRDYNRAHDVHLSLMVDYVAEVSQWMVGIKRLIMEARTILPPPLPSSETGGGHILDQPTDNRTETDKDNTDQVEEAVNGSPPIVSAAASGEDNQQTPRDGEGSQDETGQSTKEQELKETTAVQDEIPPAGDSESQLAGSESSPRLNRNEEGEASDFIRQSSSDETKELLDRLPSEKTAESRGKEAVISDSH</sequence>
<feature type="compositionally biased region" description="Basic and acidic residues" evidence="1">
    <location>
        <begin position="233"/>
        <end position="244"/>
    </location>
</feature>
<dbReference type="Gene3D" id="1.20.940.10">
    <property type="entry name" value="Functional domain of the splicing factor Prp18"/>
    <property type="match status" value="1"/>
</dbReference>
<dbReference type="GO" id="GO:0006357">
    <property type="term" value="P:regulation of transcription by RNA polymerase II"/>
    <property type="evidence" value="ECO:0007669"/>
    <property type="project" value="InterPro"/>
</dbReference>
<dbReference type="RefSeq" id="XP_022079408.1">
    <property type="nucleotide sequence ID" value="XM_022223716.1"/>
</dbReference>
<feature type="compositionally biased region" description="Polar residues" evidence="1">
    <location>
        <begin position="29"/>
        <end position="58"/>
    </location>
</feature>
<dbReference type="GO" id="GO:0005634">
    <property type="term" value="C:nucleus"/>
    <property type="evidence" value="ECO:0007669"/>
    <property type="project" value="TreeGrafter"/>
</dbReference>
<dbReference type="InterPro" id="IPR040243">
    <property type="entry name" value="Steroid_recept_RNA_1"/>
</dbReference>
<dbReference type="GO" id="GO:0003713">
    <property type="term" value="F:transcription coactivator activity"/>
    <property type="evidence" value="ECO:0007669"/>
    <property type="project" value="InterPro"/>
</dbReference>
<evidence type="ECO:0000313" key="3">
    <source>
        <dbReference type="Proteomes" id="UP000694845"/>
    </source>
</evidence>
<feature type="compositionally biased region" description="Basic and acidic residues" evidence="1">
    <location>
        <begin position="335"/>
        <end position="365"/>
    </location>
</feature>
<feature type="compositionally biased region" description="Polar residues" evidence="1">
    <location>
        <begin position="306"/>
        <end position="319"/>
    </location>
</feature>
<dbReference type="Proteomes" id="UP000694845">
    <property type="component" value="Unplaced"/>
</dbReference>
<accession>A0A8B7XF85</accession>
<dbReference type="OrthoDB" id="5982138at2759"/>
<dbReference type="InterPro" id="IPR009917">
    <property type="entry name" value="SRA1/Sec31"/>
</dbReference>
<dbReference type="GeneID" id="110973149"/>
<dbReference type="FunFam" id="1.20.940.10:FF:000009">
    <property type="entry name" value="Protein transport protein Sec31A"/>
    <property type="match status" value="1"/>
</dbReference>
<feature type="compositionally biased region" description="Pro residues" evidence="1">
    <location>
        <begin position="61"/>
        <end position="76"/>
    </location>
</feature>
<protein>
    <submittedName>
        <fullName evidence="4">Steroid receptor RNA activator 1-like</fullName>
    </submittedName>
</protein>
<keyword evidence="3" id="KW-1185">Reference proteome</keyword>